<evidence type="ECO:0000256" key="1">
    <source>
        <dbReference type="SAM" id="Phobius"/>
    </source>
</evidence>
<organism evidence="2 3">
    <name type="scientific">Petrotoga halophila DSM 16923</name>
    <dbReference type="NCBI Taxonomy" id="1122953"/>
    <lineage>
        <taxon>Bacteria</taxon>
        <taxon>Thermotogati</taxon>
        <taxon>Thermotogota</taxon>
        <taxon>Thermotogae</taxon>
        <taxon>Petrotogales</taxon>
        <taxon>Petrotogaceae</taxon>
        <taxon>Petrotoga</taxon>
    </lineage>
</organism>
<gene>
    <name evidence="2" type="ORF">AA81_00820</name>
</gene>
<feature type="transmembrane region" description="Helical" evidence="1">
    <location>
        <begin position="29"/>
        <end position="49"/>
    </location>
</feature>
<dbReference type="Pfam" id="PF06149">
    <property type="entry name" value="DUF969"/>
    <property type="match status" value="1"/>
</dbReference>
<keyword evidence="3" id="KW-1185">Reference proteome</keyword>
<evidence type="ECO:0000313" key="3">
    <source>
        <dbReference type="Proteomes" id="UP000236950"/>
    </source>
</evidence>
<accession>A0A2S5EKE8</accession>
<dbReference type="RefSeq" id="WP_103078888.1">
    <property type="nucleotide sequence ID" value="NZ_JALY01000017.1"/>
</dbReference>
<evidence type="ECO:0008006" key="4">
    <source>
        <dbReference type="Google" id="ProtNLM"/>
    </source>
</evidence>
<name>A0A2S5EKE8_9BACT</name>
<comment type="caution">
    <text evidence="2">The sequence shown here is derived from an EMBL/GenBank/DDBJ whole genome shotgun (WGS) entry which is preliminary data.</text>
</comment>
<feature type="transmembrane region" description="Helical" evidence="1">
    <location>
        <begin position="61"/>
        <end position="80"/>
    </location>
</feature>
<dbReference type="Proteomes" id="UP000236950">
    <property type="component" value="Unassembled WGS sequence"/>
</dbReference>
<proteinExistence type="predicted"/>
<reference evidence="2 3" key="1">
    <citation type="submission" date="2014-01" db="EMBL/GenBank/DDBJ databases">
        <title>Comparative genomics of Petrotoga.</title>
        <authorList>
            <person name="Chow K."/>
            <person name="Charchuk R."/>
            <person name="Nesbo C.L."/>
        </authorList>
    </citation>
    <scope>NUCLEOTIDE SEQUENCE [LARGE SCALE GENOMIC DNA]</scope>
    <source>
        <strain evidence="2 3">DSM 16923</strain>
    </source>
</reference>
<dbReference type="AlphaFoldDB" id="A0A2S5EKE8"/>
<dbReference type="EMBL" id="JALY01000017">
    <property type="protein sequence ID" value="POZ93587.1"/>
    <property type="molecule type" value="Genomic_DNA"/>
</dbReference>
<keyword evidence="1" id="KW-0812">Transmembrane</keyword>
<sequence>MDWLPVLGVLIVVLGLALGSKFNINPLISVLLGGFVSGLLGGLSVVQILEVIGSSFIANRTMILFLIMLPAIGITERHGLMEQMGHLISKLRAATPGRIAYIYQLIREVFVAIGIRIGGHAAFVRPLIYPMARGSLGNAKISEDDEEQIKAMTAASENIGNFFAQNVFPASAGLLLIQGVMGEMGFELSLTSLAKAAIPMAIVAAIYGFIYFMILDRRFKGVSK</sequence>
<keyword evidence="1" id="KW-0472">Membrane</keyword>
<keyword evidence="1" id="KW-1133">Transmembrane helix</keyword>
<dbReference type="InterPro" id="IPR010374">
    <property type="entry name" value="DUF969"/>
</dbReference>
<feature type="transmembrane region" description="Helical" evidence="1">
    <location>
        <begin position="193"/>
        <end position="214"/>
    </location>
</feature>
<protein>
    <recommendedName>
        <fullName evidence="4">Permease</fullName>
    </recommendedName>
</protein>
<evidence type="ECO:0000313" key="2">
    <source>
        <dbReference type="EMBL" id="POZ93587.1"/>
    </source>
</evidence>
<feature type="transmembrane region" description="Helical" evidence="1">
    <location>
        <begin position="162"/>
        <end position="181"/>
    </location>
</feature>